<feature type="transmembrane region" description="Helical" evidence="1">
    <location>
        <begin position="420"/>
        <end position="440"/>
    </location>
</feature>
<evidence type="ECO:0000313" key="2">
    <source>
        <dbReference type="EMBL" id="PSB26857.1"/>
    </source>
</evidence>
<dbReference type="Proteomes" id="UP000239576">
    <property type="component" value="Unassembled WGS sequence"/>
</dbReference>
<reference evidence="3" key="1">
    <citation type="submission" date="2018-02" db="EMBL/GenBank/DDBJ databases">
        <authorList>
            <person name="Moore K."/>
            <person name="Momper L."/>
        </authorList>
    </citation>
    <scope>NUCLEOTIDE SEQUENCE [LARGE SCALE GENOMIC DNA]</scope>
    <source>
        <strain evidence="3">ULC18</strain>
    </source>
</reference>
<protein>
    <recommendedName>
        <fullName evidence="4">Glycosyltransferase RgtA/B/C/D-like domain-containing protein</fullName>
    </recommendedName>
</protein>
<evidence type="ECO:0008006" key="4">
    <source>
        <dbReference type="Google" id="ProtNLM"/>
    </source>
</evidence>
<dbReference type="EMBL" id="PVWK01000099">
    <property type="protein sequence ID" value="PSB26857.1"/>
    <property type="molecule type" value="Genomic_DNA"/>
</dbReference>
<feature type="transmembrane region" description="Helical" evidence="1">
    <location>
        <begin position="391"/>
        <end position="408"/>
    </location>
</feature>
<evidence type="ECO:0000256" key="1">
    <source>
        <dbReference type="SAM" id="Phobius"/>
    </source>
</evidence>
<accession>A0A2T1E293</accession>
<feature type="transmembrane region" description="Helical" evidence="1">
    <location>
        <begin position="213"/>
        <end position="231"/>
    </location>
</feature>
<feature type="transmembrane region" description="Helical" evidence="1">
    <location>
        <begin position="21"/>
        <end position="42"/>
    </location>
</feature>
<dbReference type="OrthoDB" id="431453at2"/>
<sequence>MKNLTDLLSNFLIDRNRWNKRICVLSLILLGIALPFLLVTYIDYYSWGDVETFRSWSDCWGQQIYAAYCSKLPPNYPVVGLTVSAGLINTISSIFGITERNTSILIFRYCLAFIDALNFLLFVLLASLMRFRHPIHIGLILLMMPSTWVGSAVWGQIDGILLFFCLLSVIGFFKAWLASGVEAGSQKAWKSGIYLLLGILSFCLYLLTKQLALFSLPFFFILFLITVWKFWKSFRYRSLFWLSLALIVFILCFRYIDSFFEVPEQFHHSSYWFVLKGAGSEYGNKISVNGFNLWMFLGLDMSSSSHVPFFTLELGSWMDPISPYKAGIISYSIFIAFLLLTAFKGASTILKKNVWIEQKDKLESHLMALLCFFHGFCHLGFNVLLCGTHERYLYLGYPFLLISVAWFYTNQLVFSRQPAICCFLAAAAYGCFVFSFIKGLPPLLFPLRRHEFLASIHLFLLVFLLDQWMLICQLNPKNSSASLQVDRHIALPNKALD</sequence>
<keyword evidence="1" id="KW-1133">Transmembrane helix</keyword>
<feature type="transmembrane region" description="Helical" evidence="1">
    <location>
        <begin position="328"/>
        <end position="346"/>
    </location>
</feature>
<comment type="caution">
    <text evidence="2">The sequence shown here is derived from an EMBL/GenBank/DDBJ whole genome shotgun (WGS) entry which is preliminary data.</text>
</comment>
<keyword evidence="1" id="KW-0472">Membrane</keyword>
<dbReference type="AlphaFoldDB" id="A0A2T1E293"/>
<proteinExistence type="predicted"/>
<reference evidence="2 3" key="2">
    <citation type="submission" date="2018-03" db="EMBL/GenBank/DDBJ databases">
        <title>The ancient ancestry and fast evolution of plastids.</title>
        <authorList>
            <person name="Moore K.R."/>
            <person name="Magnabosco C."/>
            <person name="Momper L."/>
            <person name="Gold D.A."/>
            <person name="Bosak T."/>
            <person name="Fournier G.P."/>
        </authorList>
    </citation>
    <scope>NUCLEOTIDE SEQUENCE [LARGE SCALE GENOMIC DNA]</scope>
    <source>
        <strain evidence="2 3">ULC18</strain>
    </source>
</reference>
<gene>
    <name evidence="2" type="ORF">C7B82_18585</name>
</gene>
<dbReference type="RefSeq" id="WP_106257770.1">
    <property type="nucleotide sequence ID" value="NZ_CAWNSW010000139.1"/>
</dbReference>
<feature type="transmembrane region" description="Helical" evidence="1">
    <location>
        <begin position="106"/>
        <end position="128"/>
    </location>
</feature>
<feature type="transmembrane region" description="Helical" evidence="1">
    <location>
        <begin position="366"/>
        <end position="385"/>
    </location>
</feature>
<keyword evidence="3" id="KW-1185">Reference proteome</keyword>
<feature type="transmembrane region" description="Helical" evidence="1">
    <location>
        <begin position="160"/>
        <end position="177"/>
    </location>
</feature>
<organism evidence="2 3">
    <name type="scientific">Stenomitos frigidus ULC18</name>
    <dbReference type="NCBI Taxonomy" id="2107698"/>
    <lineage>
        <taxon>Bacteria</taxon>
        <taxon>Bacillati</taxon>
        <taxon>Cyanobacteriota</taxon>
        <taxon>Cyanophyceae</taxon>
        <taxon>Leptolyngbyales</taxon>
        <taxon>Leptolyngbyaceae</taxon>
        <taxon>Stenomitos</taxon>
    </lineage>
</organism>
<feature type="transmembrane region" description="Helical" evidence="1">
    <location>
        <begin position="189"/>
        <end position="207"/>
    </location>
</feature>
<feature type="transmembrane region" description="Helical" evidence="1">
    <location>
        <begin position="238"/>
        <end position="256"/>
    </location>
</feature>
<feature type="transmembrane region" description="Helical" evidence="1">
    <location>
        <begin position="452"/>
        <end position="471"/>
    </location>
</feature>
<name>A0A2T1E293_9CYAN</name>
<evidence type="ECO:0000313" key="3">
    <source>
        <dbReference type="Proteomes" id="UP000239576"/>
    </source>
</evidence>
<keyword evidence="1" id="KW-0812">Transmembrane</keyword>